<sequence>MGYVYSRAQKIMIWLGSTNEYSELFLDACDLWYQGRFTKISEEATFVRLMHEFPEACRTFSLYPYVGQQYTTRGSCEQVAGNESEPHSTQLSRASHLLSRCYRNMFDLSWFHRIWVLQEVLRDSVQVSQYIKMYTTKRSIIWDRFWKLSIFLHARAGKSSGIATSSLHNISVNTNFSATSWTDLIRSASFNRAFGTLDILAVVKATRRFLSSDPRDKLFAILNLTREAGNSGQHQERIIVHQSHASKDKLIRPVYSKTFEQVLIDFACWHVGYTGSLRILNFKSASPDAALVGSYPSWVPNICQLDEHLPFTDVGVPFWSWPVFEVAGYPWPSLAVHGIRVACIEALLPGPFPFGHRLTSNDPIEQNRGSKEFFTFLSQQYYDESLHGPDELEFFLHSVPMLGRRTPDRRENFRHWIQSRNEDHHEHQADASSWTSEIRNFWCNHHIFTSSLAGSSPGVCPSFAEAGDLIVAFYGCSVPYLIRPGYGGPAGDQLGYQFIGPCSLYSDTWLNLDIVKYQTEHGITTEIFEL</sequence>
<name>A0A6A5YLE5_9PLEO</name>
<dbReference type="Proteomes" id="UP000799770">
    <property type="component" value="Unassembled WGS sequence"/>
</dbReference>
<accession>A0A6A5YLE5</accession>
<evidence type="ECO:0000313" key="2">
    <source>
        <dbReference type="Proteomes" id="UP000799770"/>
    </source>
</evidence>
<dbReference type="InterPro" id="IPR052895">
    <property type="entry name" value="HetReg/Transcr_Mod"/>
</dbReference>
<dbReference type="PANTHER" id="PTHR24148:SF73">
    <property type="entry name" value="HET DOMAIN PROTEIN (AFU_ORTHOLOGUE AFUA_8G01020)"/>
    <property type="match status" value="1"/>
</dbReference>
<keyword evidence="2" id="KW-1185">Reference proteome</keyword>
<gene>
    <name evidence="1" type="ORF">BDV96DRAFT_590000</name>
</gene>
<dbReference type="EMBL" id="ML977357">
    <property type="protein sequence ID" value="KAF2107031.1"/>
    <property type="molecule type" value="Genomic_DNA"/>
</dbReference>
<reference evidence="1" key="1">
    <citation type="journal article" date="2020" name="Stud. Mycol.">
        <title>101 Dothideomycetes genomes: a test case for predicting lifestyles and emergence of pathogens.</title>
        <authorList>
            <person name="Haridas S."/>
            <person name="Albert R."/>
            <person name="Binder M."/>
            <person name="Bloem J."/>
            <person name="Labutti K."/>
            <person name="Salamov A."/>
            <person name="Andreopoulos B."/>
            <person name="Baker S."/>
            <person name="Barry K."/>
            <person name="Bills G."/>
            <person name="Bluhm B."/>
            <person name="Cannon C."/>
            <person name="Castanera R."/>
            <person name="Culley D."/>
            <person name="Daum C."/>
            <person name="Ezra D."/>
            <person name="Gonzalez J."/>
            <person name="Henrissat B."/>
            <person name="Kuo A."/>
            <person name="Liang C."/>
            <person name="Lipzen A."/>
            <person name="Lutzoni F."/>
            <person name="Magnuson J."/>
            <person name="Mondo S."/>
            <person name="Nolan M."/>
            <person name="Ohm R."/>
            <person name="Pangilinan J."/>
            <person name="Park H.-J."/>
            <person name="Ramirez L."/>
            <person name="Alfaro M."/>
            <person name="Sun H."/>
            <person name="Tritt A."/>
            <person name="Yoshinaga Y."/>
            <person name="Zwiers L.-H."/>
            <person name="Turgeon B."/>
            <person name="Goodwin S."/>
            <person name="Spatafora J."/>
            <person name="Crous P."/>
            <person name="Grigoriev I."/>
        </authorList>
    </citation>
    <scope>NUCLEOTIDE SEQUENCE</scope>
    <source>
        <strain evidence="1">CBS 627.86</strain>
    </source>
</reference>
<protein>
    <submittedName>
        <fullName evidence="1">Uncharacterized protein</fullName>
    </submittedName>
</protein>
<dbReference type="PANTHER" id="PTHR24148">
    <property type="entry name" value="ANKYRIN REPEAT DOMAIN-CONTAINING PROTEIN 39 HOMOLOG-RELATED"/>
    <property type="match status" value="1"/>
</dbReference>
<dbReference type="AlphaFoldDB" id="A0A6A5YLE5"/>
<proteinExistence type="predicted"/>
<evidence type="ECO:0000313" key="1">
    <source>
        <dbReference type="EMBL" id="KAF2107031.1"/>
    </source>
</evidence>
<feature type="non-terminal residue" evidence="1">
    <location>
        <position position="530"/>
    </location>
</feature>
<organism evidence="1 2">
    <name type="scientific">Lophiotrema nucula</name>
    <dbReference type="NCBI Taxonomy" id="690887"/>
    <lineage>
        <taxon>Eukaryota</taxon>
        <taxon>Fungi</taxon>
        <taxon>Dikarya</taxon>
        <taxon>Ascomycota</taxon>
        <taxon>Pezizomycotina</taxon>
        <taxon>Dothideomycetes</taxon>
        <taxon>Pleosporomycetidae</taxon>
        <taxon>Pleosporales</taxon>
        <taxon>Lophiotremataceae</taxon>
        <taxon>Lophiotrema</taxon>
    </lineage>
</organism>